<evidence type="ECO:0000256" key="1">
    <source>
        <dbReference type="ARBA" id="ARBA00023002"/>
    </source>
</evidence>
<dbReference type="SUPFAM" id="SSF52283">
    <property type="entry name" value="Formate/glycerate dehydrogenase catalytic domain-like"/>
    <property type="match status" value="1"/>
</dbReference>
<feature type="domain" description="D-isomer specific 2-hydroxyacid dehydrogenase NAD-binding" evidence="3">
    <location>
        <begin position="111"/>
        <end position="282"/>
    </location>
</feature>
<protein>
    <submittedName>
        <fullName evidence="4">Glyoxylate/hydroxypyruvate reductase A</fullName>
    </submittedName>
</protein>
<reference evidence="5" key="1">
    <citation type="submission" date="2017-10" db="EMBL/GenBank/DDBJ databases">
        <title>Whole genome sequencing of various Bordetella species.</title>
        <authorList>
            <person name="Weigand M.R."/>
            <person name="Loparev V."/>
            <person name="Peng Y."/>
            <person name="Bowden K.E."/>
            <person name="Tondella M.L."/>
            <person name="Williams M.M."/>
        </authorList>
    </citation>
    <scope>NUCLEOTIDE SEQUENCE [LARGE SCALE GENOMIC DNA]</scope>
    <source>
        <strain evidence="5">H720</strain>
    </source>
</reference>
<accession>A0AAN1RTE9</accession>
<proteinExistence type="predicted"/>
<dbReference type="CDD" id="cd12164">
    <property type="entry name" value="GDH_like_2"/>
    <property type="match status" value="1"/>
</dbReference>
<dbReference type="InterPro" id="IPR006140">
    <property type="entry name" value="D-isomer_DH_NAD-bd"/>
</dbReference>
<keyword evidence="1" id="KW-0560">Oxidoreductase</keyword>
<organism evidence="4 5">
    <name type="scientific">Bordetella hinzii</name>
    <dbReference type="NCBI Taxonomy" id="103855"/>
    <lineage>
        <taxon>Bacteria</taxon>
        <taxon>Pseudomonadati</taxon>
        <taxon>Pseudomonadota</taxon>
        <taxon>Betaproteobacteria</taxon>
        <taxon>Burkholderiales</taxon>
        <taxon>Alcaligenaceae</taxon>
        <taxon>Bordetella</taxon>
    </lineage>
</organism>
<dbReference type="GO" id="GO:0016491">
    <property type="term" value="F:oxidoreductase activity"/>
    <property type="evidence" value="ECO:0007669"/>
    <property type="project" value="UniProtKB-KW"/>
</dbReference>
<dbReference type="EMBL" id="CP024172">
    <property type="protein sequence ID" value="AZW15707.1"/>
    <property type="molecule type" value="Genomic_DNA"/>
</dbReference>
<evidence type="ECO:0000256" key="2">
    <source>
        <dbReference type="ARBA" id="ARBA00023027"/>
    </source>
</evidence>
<gene>
    <name evidence="4" type="ORF">CS347_02380</name>
</gene>
<dbReference type="GO" id="GO:0051287">
    <property type="term" value="F:NAD binding"/>
    <property type="evidence" value="ECO:0007669"/>
    <property type="project" value="InterPro"/>
</dbReference>
<dbReference type="Pfam" id="PF02826">
    <property type="entry name" value="2-Hacid_dh_C"/>
    <property type="match status" value="1"/>
</dbReference>
<dbReference type="Gene3D" id="3.40.50.720">
    <property type="entry name" value="NAD(P)-binding Rossmann-like Domain"/>
    <property type="match status" value="2"/>
</dbReference>
<dbReference type="SUPFAM" id="SSF51735">
    <property type="entry name" value="NAD(P)-binding Rossmann-fold domains"/>
    <property type="match status" value="1"/>
</dbReference>
<dbReference type="InterPro" id="IPR036291">
    <property type="entry name" value="NAD(P)-bd_dom_sf"/>
</dbReference>
<keyword evidence="2" id="KW-0520">NAD</keyword>
<dbReference type="PANTHER" id="PTHR43333:SF1">
    <property type="entry name" value="D-ISOMER SPECIFIC 2-HYDROXYACID DEHYDROGENASE NAD-BINDING DOMAIN-CONTAINING PROTEIN"/>
    <property type="match status" value="1"/>
</dbReference>
<dbReference type="Proteomes" id="UP000282741">
    <property type="component" value="Chromosome"/>
</dbReference>
<evidence type="ECO:0000313" key="5">
    <source>
        <dbReference type="Proteomes" id="UP000282741"/>
    </source>
</evidence>
<dbReference type="GeneID" id="92997281"/>
<name>A0AAN1RTE9_9BORD</name>
<evidence type="ECO:0000313" key="4">
    <source>
        <dbReference type="EMBL" id="AZW15707.1"/>
    </source>
</evidence>
<evidence type="ECO:0000259" key="3">
    <source>
        <dbReference type="Pfam" id="PF02826"/>
    </source>
</evidence>
<dbReference type="AlphaFoldDB" id="A0AAN1RTE9"/>
<dbReference type="PANTHER" id="PTHR43333">
    <property type="entry name" value="2-HACID_DH_C DOMAIN-CONTAINING PROTEIN"/>
    <property type="match status" value="1"/>
</dbReference>
<dbReference type="RefSeq" id="WP_032978727.1">
    <property type="nucleotide sequence ID" value="NZ_CP012077.1"/>
</dbReference>
<sequence length="317" mass="34547">MSATPSPSGSLVFYSEFDDFATWRDALHAQIPDLRIVHASEIDDPAAVHYALAWKAPAGFFAKMPNLRLIINLGAGVDSLVGRDDLPAGIPITRITDPNMARMMAGYVLFAALRHARDIPYFEQAQRRGEWAYRHPRAPEEWKVAVLGLGELGARAAQELRRQGFSVLGWSRSPRQIEGIDCHAGMESLDTVLSQADILVVMLPLTPQTRGLLDRQRLMRLPRGAALVNVARGALIDQAAMTDLLASGHLGGATLDVFEREPLPASDALWKMDNVLITPHLASVAIPASAATQIAENILRVSQGLAPENRVDPARGY</sequence>